<evidence type="ECO:0000256" key="1">
    <source>
        <dbReference type="SAM" id="Phobius"/>
    </source>
</evidence>
<name>A0A0F8YLG6_9ZZZZ</name>
<organism evidence="2">
    <name type="scientific">marine sediment metagenome</name>
    <dbReference type="NCBI Taxonomy" id="412755"/>
    <lineage>
        <taxon>unclassified sequences</taxon>
        <taxon>metagenomes</taxon>
        <taxon>ecological metagenomes</taxon>
    </lineage>
</organism>
<accession>A0A0F8YLG6</accession>
<dbReference type="AlphaFoldDB" id="A0A0F8YLG6"/>
<proteinExistence type="predicted"/>
<protein>
    <submittedName>
        <fullName evidence="2">Uncharacterized protein</fullName>
    </submittedName>
</protein>
<evidence type="ECO:0000313" key="2">
    <source>
        <dbReference type="EMBL" id="KKK48926.1"/>
    </source>
</evidence>
<gene>
    <name evidence="2" type="ORF">LCGC14_3140220</name>
</gene>
<keyword evidence="1" id="KW-0812">Transmembrane</keyword>
<feature type="transmembrane region" description="Helical" evidence="1">
    <location>
        <begin position="57"/>
        <end position="75"/>
    </location>
</feature>
<reference evidence="2" key="1">
    <citation type="journal article" date="2015" name="Nature">
        <title>Complex archaea that bridge the gap between prokaryotes and eukaryotes.</title>
        <authorList>
            <person name="Spang A."/>
            <person name="Saw J.H."/>
            <person name="Jorgensen S.L."/>
            <person name="Zaremba-Niedzwiedzka K."/>
            <person name="Martijn J."/>
            <person name="Lind A.E."/>
            <person name="van Eijk R."/>
            <person name="Schleper C."/>
            <person name="Guy L."/>
            <person name="Ettema T.J."/>
        </authorList>
    </citation>
    <scope>NUCLEOTIDE SEQUENCE</scope>
</reference>
<sequence>MEKKKKAKEEEKSNWFDFIFPKSDVLFKHVLSIFITYYVLTWLFEILQYFSSGWSQFVMSLTILWVVSSFVVYHLRQIDLNTIKKNFENKKWKNNHR</sequence>
<comment type="caution">
    <text evidence="2">The sequence shown here is derived from an EMBL/GenBank/DDBJ whole genome shotgun (WGS) entry which is preliminary data.</text>
</comment>
<dbReference type="EMBL" id="LAZR01068820">
    <property type="protein sequence ID" value="KKK48926.1"/>
    <property type="molecule type" value="Genomic_DNA"/>
</dbReference>
<keyword evidence="1" id="KW-1133">Transmembrane helix</keyword>
<feature type="transmembrane region" description="Helical" evidence="1">
    <location>
        <begin position="30"/>
        <end position="51"/>
    </location>
</feature>
<keyword evidence="1" id="KW-0472">Membrane</keyword>